<reference evidence="1 2" key="1">
    <citation type="journal article" date="2023" name="Sci. Data">
        <title>Genome assembly of the Korean intertidal mud-creeper Batillaria attramentaria.</title>
        <authorList>
            <person name="Patra A.K."/>
            <person name="Ho P.T."/>
            <person name="Jun S."/>
            <person name="Lee S.J."/>
            <person name="Kim Y."/>
            <person name="Won Y.J."/>
        </authorList>
    </citation>
    <scope>NUCLEOTIDE SEQUENCE [LARGE SCALE GENOMIC DNA]</scope>
    <source>
        <strain evidence="1">Wonlab-2016</strain>
    </source>
</reference>
<sequence>MLCVRGSSGKLFPGPGGIGDCRAHLLVDSRAIGTNQYSFEGTHDADYLWRPAPGTPFQSPRYKCPGEIGWGSWIRPIEDSKAPNTGHQILTSEFWRQVEDEFTHRFQSPWYWHPTETKTPPGFEKPFGPHGYVPPRPRITRTGTSTTAATGLSLQTRGTLRTATVAVGSLAQHTRDQ</sequence>
<protein>
    <submittedName>
        <fullName evidence="1">Uncharacterized protein</fullName>
    </submittedName>
</protein>
<dbReference type="PANTHER" id="PTHR34833">
    <property type="entry name" value="GENE, 17359-RELATED"/>
    <property type="match status" value="1"/>
</dbReference>
<accession>A0ABD0M9T0</accession>
<evidence type="ECO:0000313" key="1">
    <source>
        <dbReference type="EMBL" id="KAK7507993.1"/>
    </source>
</evidence>
<keyword evidence="2" id="KW-1185">Reference proteome</keyword>
<dbReference type="AlphaFoldDB" id="A0ABD0M9T0"/>
<dbReference type="PANTHER" id="PTHR34833:SF1">
    <property type="entry name" value="GENE, 17359-RELATED"/>
    <property type="match status" value="1"/>
</dbReference>
<gene>
    <name evidence="1" type="ORF">BaRGS_00000958</name>
</gene>
<dbReference type="Pfam" id="PF15123">
    <property type="entry name" value="DUF4562"/>
    <property type="match status" value="1"/>
</dbReference>
<evidence type="ECO:0000313" key="2">
    <source>
        <dbReference type="Proteomes" id="UP001519460"/>
    </source>
</evidence>
<comment type="caution">
    <text evidence="1">The sequence shown here is derived from an EMBL/GenBank/DDBJ whole genome shotgun (WGS) entry which is preliminary data.</text>
</comment>
<dbReference type="Proteomes" id="UP001519460">
    <property type="component" value="Unassembled WGS sequence"/>
</dbReference>
<name>A0ABD0M9T0_9CAEN</name>
<dbReference type="EMBL" id="JACVVK020000003">
    <property type="protein sequence ID" value="KAK7507993.1"/>
    <property type="molecule type" value="Genomic_DNA"/>
</dbReference>
<dbReference type="InterPro" id="IPR027814">
    <property type="entry name" value="DUF4562"/>
</dbReference>
<proteinExistence type="predicted"/>
<organism evidence="1 2">
    <name type="scientific">Batillaria attramentaria</name>
    <dbReference type="NCBI Taxonomy" id="370345"/>
    <lineage>
        <taxon>Eukaryota</taxon>
        <taxon>Metazoa</taxon>
        <taxon>Spiralia</taxon>
        <taxon>Lophotrochozoa</taxon>
        <taxon>Mollusca</taxon>
        <taxon>Gastropoda</taxon>
        <taxon>Caenogastropoda</taxon>
        <taxon>Sorbeoconcha</taxon>
        <taxon>Cerithioidea</taxon>
        <taxon>Batillariidae</taxon>
        <taxon>Batillaria</taxon>
    </lineage>
</organism>